<keyword evidence="3" id="KW-1185">Reference proteome</keyword>
<dbReference type="GO" id="GO:0016747">
    <property type="term" value="F:acyltransferase activity, transferring groups other than amino-acyl groups"/>
    <property type="evidence" value="ECO:0007669"/>
    <property type="project" value="InterPro"/>
</dbReference>
<evidence type="ECO:0000313" key="2">
    <source>
        <dbReference type="EMBL" id="KAB2592134.1"/>
    </source>
</evidence>
<organism evidence="2 3">
    <name type="scientific">Streptomyces arboris</name>
    <dbReference type="NCBI Taxonomy" id="2600619"/>
    <lineage>
        <taxon>Bacteria</taxon>
        <taxon>Bacillati</taxon>
        <taxon>Actinomycetota</taxon>
        <taxon>Actinomycetes</taxon>
        <taxon>Kitasatosporales</taxon>
        <taxon>Streptomycetaceae</taxon>
        <taxon>Streptomyces</taxon>
    </lineage>
</organism>
<comment type="caution">
    <text evidence="2">The sequence shown here is derived from an EMBL/GenBank/DDBJ whole genome shotgun (WGS) entry which is preliminary data.</text>
</comment>
<dbReference type="RefSeq" id="WP_151510458.1">
    <property type="nucleotide sequence ID" value="NZ_JBMVCA010000009.1"/>
</dbReference>
<dbReference type="Proteomes" id="UP000326907">
    <property type="component" value="Unassembled WGS sequence"/>
</dbReference>
<dbReference type="EMBL" id="VYUA01000009">
    <property type="protein sequence ID" value="KAB2592134.1"/>
    <property type="molecule type" value="Genomic_DNA"/>
</dbReference>
<dbReference type="InterPro" id="IPR016181">
    <property type="entry name" value="Acyl_CoA_acyltransferase"/>
</dbReference>
<keyword evidence="2" id="KW-0808">Transferase</keyword>
<name>A0A5N5F1A3_9ACTN</name>
<gene>
    <name evidence="2" type="ORF">F5983_13085</name>
</gene>
<feature type="domain" description="N-acetyltransferase" evidence="1">
    <location>
        <begin position="10"/>
        <end position="156"/>
    </location>
</feature>
<sequence>MTELPAVHAAHTYELTAAVRDEIRTLLDTAFEGDFGDDDWEHSLGGVHALVRDTGGLLVAHGSIVQRRVLHDGRSLRAGYVEAVAVRPGRRRQGLGHRVMGALERVVDGAYEFGALSASDAGAALYAARGWQVWPGSLAALGPHGTVALPEEEGSTYVRPAAGHVLPAAGHPLVFDWREGDLL</sequence>
<dbReference type="CDD" id="cd04301">
    <property type="entry name" value="NAT_SF"/>
    <property type="match status" value="1"/>
</dbReference>
<dbReference type="SUPFAM" id="SSF55729">
    <property type="entry name" value="Acyl-CoA N-acyltransferases (Nat)"/>
    <property type="match status" value="1"/>
</dbReference>
<evidence type="ECO:0000313" key="3">
    <source>
        <dbReference type="Proteomes" id="UP000326907"/>
    </source>
</evidence>
<protein>
    <submittedName>
        <fullName evidence="2">GNAT family N-acetyltransferase</fullName>
    </submittedName>
</protein>
<dbReference type="Gene3D" id="3.40.630.30">
    <property type="match status" value="1"/>
</dbReference>
<reference evidence="2 3" key="1">
    <citation type="submission" date="2019-09" db="EMBL/GenBank/DDBJ databases">
        <authorList>
            <person name="Liu P."/>
        </authorList>
    </citation>
    <scope>NUCLEOTIDE SEQUENCE [LARGE SCALE GENOMIC DNA]</scope>
    <source>
        <strain evidence="2 3">TRM68085</strain>
    </source>
</reference>
<dbReference type="InterPro" id="IPR000182">
    <property type="entry name" value="GNAT_dom"/>
</dbReference>
<dbReference type="PROSITE" id="PS51186">
    <property type="entry name" value="GNAT"/>
    <property type="match status" value="1"/>
</dbReference>
<accession>A0A5N5F1A3</accession>
<dbReference type="AlphaFoldDB" id="A0A5N5F1A3"/>
<evidence type="ECO:0000259" key="1">
    <source>
        <dbReference type="PROSITE" id="PS51186"/>
    </source>
</evidence>
<proteinExistence type="predicted"/>
<dbReference type="Pfam" id="PF13527">
    <property type="entry name" value="Acetyltransf_9"/>
    <property type="match status" value="1"/>
</dbReference>